<dbReference type="AlphaFoldDB" id="A0A7H0VF62"/>
<reference evidence="2 3" key="1">
    <citation type="submission" date="2020-08" db="EMBL/GenBank/DDBJ databases">
        <title>Croceimicrobium hydrocarbonivorans gen. nov., sp. nov., a novel marine bacterium isolated from a bacterial consortium that degrades polyethylene terephthalate.</title>
        <authorList>
            <person name="Liu R."/>
        </authorList>
    </citation>
    <scope>NUCLEOTIDE SEQUENCE [LARGE SCALE GENOMIC DNA]</scope>
    <source>
        <strain evidence="2 3">A20-9</strain>
    </source>
</reference>
<dbReference type="PANTHER" id="PTHR46825:SF7">
    <property type="entry name" value="D-ALANYL-D-ALANINE CARBOXYPEPTIDASE"/>
    <property type="match status" value="1"/>
</dbReference>
<proteinExistence type="predicted"/>
<sequence>MRFTKLLLLSLVFSSVTLYGQSDNRILRLDSLVEILSNENQVIGSFSIYHKGEVFYEGSFAQSSPAKDEGTKLYRIGSISKTFTATMVMKAVEEGELSLDRKLSEWFPQVANADKITIKMMLGHRSGIHNFTDDESYLQIMEKEQSREAMLTRIASLESDFSPDSDFSYSNTNYVLLSYILEDIYKQPIASLLQAKIANPLKLKNTYFYTADTKKKGEQESFYWTGEWTKASNTHPTVPLGAGGIVSSTGDLCQFMRGLQQGKILEKNSVAQMKNGQAPGLGLFFYPFYSHSAYGHNGGIDGFVSHASYMAADDLAIAVCLNGTQYPLNQLLIDLLSIYFEQEDYQLPSFEVVDVAVDDLKQYTGNYKSDHFPLDIKFFVEDGVLKGQATGQPSFPMEARGNHVFEFKAATIKVTFDPEQGSMVFEQGGQKIPFKR</sequence>
<dbReference type="InterPro" id="IPR001466">
    <property type="entry name" value="Beta-lactam-related"/>
</dbReference>
<keyword evidence="3" id="KW-1185">Reference proteome</keyword>
<dbReference type="PANTHER" id="PTHR46825">
    <property type="entry name" value="D-ALANYL-D-ALANINE-CARBOXYPEPTIDASE/ENDOPEPTIDASE AMPH"/>
    <property type="match status" value="1"/>
</dbReference>
<evidence type="ECO:0000313" key="2">
    <source>
        <dbReference type="EMBL" id="QNR24360.1"/>
    </source>
</evidence>
<feature type="domain" description="Beta-lactamase-related" evidence="1">
    <location>
        <begin position="45"/>
        <end position="326"/>
    </location>
</feature>
<dbReference type="InterPro" id="IPR050491">
    <property type="entry name" value="AmpC-like"/>
</dbReference>
<gene>
    <name evidence="2" type="ORF">H4K34_00555</name>
</gene>
<name>A0A7H0VF62_9FLAO</name>
<evidence type="ECO:0000313" key="3">
    <source>
        <dbReference type="Proteomes" id="UP000516305"/>
    </source>
</evidence>
<organism evidence="2 3">
    <name type="scientific">Croceimicrobium hydrocarbonivorans</name>
    <dbReference type="NCBI Taxonomy" id="2761580"/>
    <lineage>
        <taxon>Bacteria</taxon>
        <taxon>Pseudomonadati</taxon>
        <taxon>Bacteroidota</taxon>
        <taxon>Flavobacteriia</taxon>
        <taxon>Flavobacteriales</taxon>
        <taxon>Owenweeksiaceae</taxon>
        <taxon>Croceimicrobium</taxon>
    </lineage>
</organism>
<accession>A0A7H0VF62</accession>
<dbReference type="Pfam" id="PF00144">
    <property type="entry name" value="Beta-lactamase"/>
    <property type="match status" value="1"/>
</dbReference>
<dbReference type="Proteomes" id="UP000516305">
    <property type="component" value="Chromosome"/>
</dbReference>
<evidence type="ECO:0000259" key="1">
    <source>
        <dbReference type="Pfam" id="PF00144"/>
    </source>
</evidence>
<dbReference type="InterPro" id="IPR012338">
    <property type="entry name" value="Beta-lactam/transpept-like"/>
</dbReference>
<protein>
    <submittedName>
        <fullName evidence="2">Beta-lactamase family protein</fullName>
    </submittedName>
</protein>
<dbReference type="Gene3D" id="3.40.710.10">
    <property type="entry name" value="DD-peptidase/beta-lactamase superfamily"/>
    <property type="match status" value="1"/>
</dbReference>
<dbReference type="SUPFAM" id="SSF56601">
    <property type="entry name" value="beta-lactamase/transpeptidase-like"/>
    <property type="match status" value="1"/>
</dbReference>
<dbReference type="EMBL" id="CP060139">
    <property type="protein sequence ID" value="QNR24360.1"/>
    <property type="molecule type" value="Genomic_DNA"/>
</dbReference>
<dbReference type="RefSeq" id="WP_210758887.1">
    <property type="nucleotide sequence ID" value="NZ_CP060139.1"/>
</dbReference>
<dbReference type="KEGG" id="chyd:H4K34_00555"/>